<comment type="caution">
    <text evidence="1">The sequence shown here is derived from an EMBL/GenBank/DDBJ whole genome shotgun (WGS) entry which is preliminary data.</text>
</comment>
<evidence type="ECO:0000313" key="1">
    <source>
        <dbReference type="EMBL" id="RKR83397.1"/>
    </source>
</evidence>
<name>A0A495J384_9SPHI</name>
<dbReference type="OrthoDB" id="800035at2"/>
<gene>
    <name evidence="1" type="ORF">BDD43_3605</name>
</gene>
<proteinExistence type="predicted"/>
<sequence>MRNPKTITDLKGRKFNGTSLPKIKRIRQEPRQKILQLLISFVPLEKFQSNEKTVDKSANSGTAF</sequence>
<keyword evidence="2" id="KW-1185">Reference proteome</keyword>
<accession>A0A495J384</accession>
<protein>
    <submittedName>
        <fullName evidence="1">Uncharacterized protein</fullName>
    </submittedName>
</protein>
<dbReference type="AlphaFoldDB" id="A0A495J384"/>
<reference evidence="1 2" key="1">
    <citation type="submission" date="2018-10" db="EMBL/GenBank/DDBJ databases">
        <title>Genomic Encyclopedia of Archaeal and Bacterial Type Strains, Phase II (KMG-II): from individual species to whole genera.</title>
        <authorList>
            <person name="Goeker M."/>
        </authorList>
    </citation>
    <scope>NUCLEOTIDE SEQUENCE [LARGE SCALE GENOMIC DNA]</scope>
    <source>
        <strain evidence="1 2">DSM 18602</strain>
    </source>
</reference>
<dbReference type="RefSeq" id="WP_121198902.1">
    <property type="nucleotide sequence ID" value="NZ_RBKU01000001.1"/>
</dbReference>
<dbReference type="Proteomes" id="UP000268007">
    <property type="component" value="Unassembled WGS sequence"/>
</dbReference>
<dbReference type="EMBL" id="RBKU01000001">
    <property type="protein sequence ID" value="RKR83397.1"/>
    <property type="molecule type" value="Genomic_DNA"/>
</dbReference>
<evidence type="ECO:0000313" key="2">
    <source>
        <dbReference type="Proteomes" id="UP000268007"/>
    </source>
</evidence>
<organism evidence="1 2">
    <name type="scientific">Mucilaginibacter gracilis</name>
    <dbReference type="NCBI Taxonomy" id="423350"/>
    <lineage>
        <taxon>Bacteria</taxon>
        <taxon>Pseudomonadati</taxon>
        <taxon>Bacteroidota</taxon>
        <taxon>Sphingobacteriia</taxon>
        <taxon>Sphingobacteriales</taxon>
        <taxon>Sphingobacteriaceae</taxon>
        <taxon>Mucilaginibacter</taxon>
    </lineage>
</organism>